<feature type="region of interest" description="Disordered" evidence="1">
    <location>
        <begin position="176"/>
        <end position="216"/>
    </location>
</feature>
<feature type="compositionally biased region" description="Acidic residues" evidence="1">
    <location>
        <begin position="198"/>
        <end position="208"/>
    </location>
</feature>
<evidence type="ECO:0000256" key="1">
    <source>
        <dbReference type="SAM" id="MobiDB-lite"/>
    </source>
</evidence>
<evidence type="ECO:0000313" key="3">
    <source>
        <dbReference type="Proteomes" id="UP001054945"/>
    </source>
</evidence>
<reference evidence="2 3" key="1">
    <citation type="submission" date="2021-06" db="EMBL/GenBank/DDBJ databases">
        <title>Caerostris extrusa draft genome.</title>
        <authorList>
            <person name="Kono N."/>
            <person name="Arakawa K."/>
        </authorList>
    </citation>
    <scope>NUCLEOTIDE SEQUENCE [LARGE SCALE GENOMIC DNA]</scope>
</reference>
<evidence type="ECO:0000313" key="2">
    <source>
        <dbReference type="EMBL" id="GIY77000.1"/>
    </source>
</evidence>
<comment type="caution">
    <text evidence="2">The sequence shown here is derived from an EMBL/GenBank/DDBJ whole genome shotgun (WGS) entry which is preliminary data.</text>
</comment>
<keyword evidence="3" id="KW-1185">Reference proteome</keyword>
<sequence length="264" mass="30657">MLKVVEELKLTTICLNIYLNHLKICLKHLELRGNDFGSSLEDLFNISFKPSYQKQDPNLEDNWRGRIRSDIKPDAWAERKNDISDRKCLENNTFHEALTGAAALWRRHGGKDIRRNPKEFSDSAVNGIDFTAENNLNSEPDDESEDWNADFNFKSPEILTEANVQDTLETGEVEYWDDDAQSYSKSSPAYSPTKDIDPVEESDWETSSEEQFPNNFQRVYRHPRTKESSHDNMQFTPSDFHVQRISRPEVWCPLEEGQFDDAES</sequence>
<dbReference type="Proteomes" id="UP001054945">
    <property type="component" value="Unassembled WGS sequence"/>
</dbReference>
<organism evidence="2 3">
    <name type="scientific">Caerostris extrusa</name>
    <name type="common">Bark spider</name>
    <name type="synonym">Caerostris bankana</name>
    <dbReference type="NCBI Taxonomy" id="172846"/>
    <lineage>
        <taxon>Eukaryota</taxon>
        <taxon>Metazoa</taxon>
        <taxon>Ecdysozoa</taxon>
        <taxon>Arthropoda</taxon>
        <taxon>Chelicerata</taxon>
        <taxon>Arachnida</taxon>
        <taxon>Araneae</taxon>
        <taxon>Araneomorphae</taxon>
        <taxon>Entelegynae</taxon>
        <taxon>Araneoidea</taxon>
        <taxon>Araneidae</taxon>
        <taxon>Caerostris</taxon>
    </lineage>
</organism>
<gene>
    <name evidence="2" type="ORF">CEXT_427061</name>
</gene>
<proteinExistence type="predicted"/>
<dbReference type="AlphaFoldDB" id="A0AAV4W4L3"/>
<feature type="compositionally biased region" description="Polar residues" evidence="1">
    <location>
        <begin position="181"/>
        <end position="190"/>
    </location>
</feature>
<protein>
    <submittedName>
        <fullName evidence="2">Uncharacterized protein</fullName>
    </submittedName>
</protein>
<accession>A0AAV4W4L3</accession>
<dbReference type="EMBL" id="BPLR01015566">
    <property type="protein sequence ID" value="GIY77000.1"/>
    <property type="molecule type" value="Genomic_DNA"/>
</dbReference>
<name>A0AAV4W4L3_CAEEX</name>